<name>A0A7V8SZ73_9BACT</name>
<keyword evidence="3" id="KW-0479">Metal-binding</keyword>
<dbReference type="InterPro" id="IPR011118">
    <property type="entry name" value="Tannase/feruloyl_esterase"/>
</dbReference>
<keyword evidence="7" id="KW-1015">Disulfide bond</keyword>
<keyword evidence="2" id="KW-0719">Serine esterase</keyword>
<dbReference type="PANTHER" id="PTHR33938">
    <property type="entry name" value="FERULOYL ESTERASE B-RELATED"/>
    <property type="match status" value="1"/>
</dbReference>
<evidence type="ECO:0000256" key="8">
    <source>
        <dbReference type="SAM" id="MobiDB-lite"/>
    </source>
</evidence>
<keyword evidence="10" id="KW-1185">Reference proteome</keyword>
<comment type="similarity">
    <text evidence="1">Belongs to the tannase family.</text>
</comment>
<evidence type="ECO:0000313" key="10">
    <source>
        <dbReference type="Proteomes" id="UP000567293"/>
    </source>
</evidence>
<proteinExistence type="inferred from homology"/>
<organism evidence="9 10">
    <name type="scientific">Candidatus Acidiferrum panamense</name>
    <dbReference type="NCBI Taxonomy" id="2741543"/>
    <lineage>
        <taxon>Bacteria</taxon>
        <taxon>Pseudomonadati</taxon>
        <taxon>Acidobacteriota</taxon>
        <taxon>Terriglobia</taxon>
        <taxon>Candidatus Acidiferrales</taxon>
        <taxon>Candidatus Acidiferrum</taxon>
    </lineage>
</organism>
<feature type="compositionally biased region" description="Polar residues" evidence="8">
    <location>
        <begin position="478"/>
        <end position="489"/>
    </location>
</feature>
<feature type="non-terminal residue" evidence="9">
    <location>
        <position position="1"/>
    </location>
</feature>
<dbReference type="SUPFAM" id="SSF53474">
    <property type="entry name" value="alpha/beta-Hydrolases"/>
    <property type="match status" value="1"/>
</dbReference>
<accession>A0A7V8SZ73</accession>
<dbReference type="Proteomes" id="UP000567293">
    <property type="component" value="Unassembled WGS sequence"/>
</dbReference>
<evidence type="ECO:0000256" key="3">
    <source>
        <dbReference type="ARBA" id="ARBA00022723"/>
    </source>
</evidence>
<evidence type="ECO:0000256" key="7">
    <source>
        <dbReference type="ARBA" id="ARBA00023157"/>
    </source>
</evidence>
<feature type="region of interest" description="Disordered" evidence="8">
    <location>
        <begin position="466"/>
        <end position="489"/>
    </location>
</feature>
<dbReference type="GO" id="GO:0052689">
    <property type="term" value="F:carboxylic ester hydrolase activity"/>
    <property type="evidence" value="ECO:0007669"/>
    <property type="project" value="UniProtKB-KW"/>
</dbReference>
<protein>
    <submittedName>
        <fullName evidence="9">Tannase/feruloyl esterase family alpha/beta hydrolase</fullName>
    </submittedName>
</protein>
<dbReference type="Gene3D" id="3.40.50.1820">
    <property type="entry name" value="alpha/beta hydrolase"/>
    <property type="match status" value="1"/>
</dbReference>
<dbReference type="AlphaFoldDB" id="A0A7V8SZ73"/>
<keyword evidence="6" id="KW-0106">Calcium</keyword>
<gene>
    <name evidence="9" type="ORF">HRJ53_22050</name>
</gene>
<evidence type="ECO:0000256" key="4">
    <source>
        <dbReference type="ARBA" id="ARBA00022729"/>
    </source>
</evidence>
<dbReference type="PANTHER" id="PTHR33938:SF15">
    <property type="entry name" value="FERULOYL ESTERASE B-RELATED"/>
    <property type="match status" value="1"/>
</dbReference>
<evidence type="ECO:0000256" key="5">
    <source>
        <dbReference type="ARBA" id="ARBA00022801"/>
    </source>
</evidence>
<comment type="caution">
    <text evidence="9">The sequence shown here is derived from an EMBL/GenBank/DDBJ whole genome shotgun (WGS) entry which is preliminary data.</text>
</comment>
<reference evidence="9" key="1">
    <citation type="submission" date="2020-06" db="EMBL/GenBank/DDBJ databases">
        <title>Legume-microbial interactions unlock mineral nutrients during tropical forest succession.</title>
        <authorList>
            <person name="Epihov D.Z."/>
        </authorList>
    </citation>
    <scope>NUCLEOTIDE SEQUENCE [LARGE SCALE GENOMIC DNA]</scope>
    <source>
        <strain evidence="9">Pan2503</strain>
    </source>
</reference>
<keyword evidence="5 9" id="KW-0378">Hydrolase</keyword>
<sequence length="489" mass="52503">AFTPPANATPWLVGDPAFYKRLPAFCRVSAVSKPSPDSEIKIEVWMPASGWNGKFRGLGNGGFAGEIDWRALALAITQGYASAATDTGHAANAGEATWALGHPEKIVDFGYRAIHEMTAVGKAAAKGFYGDTPKHTYFAACSNGGRQALMEAQRFPDDYDGILAGAPANYWTHLLTSVLWDAQATTLDPNSYIPSSKIPAIAQAVVAACDANDGLNDGILNDPRQCHFDPSTMLCKGAGSDSCLTGPQAIALKKLYQGATDSRGRQIFPGFMPGGEEGQVGWPLYITGPAPAKALLFLSDYGYFADMVYDKADWDYKKANLDDALAASDKKFAAVLNSTDTNLKPFQARGGKLIIYHGWSDAVISPLNSINYYESVIQQMGKPDADSFLRLYMVPGMQHCFGGPGPDVFGENGFSISNDPQHDIYLALEQWVEKGTAPSSVIASKLEDGGADPKVKLSRPLCPYPQQAQYKGSGDPNDASNFTCETPKY</sequence>
<evidence type="ECO:0000256" key="1">
    <source>
        <dbReference type="ARBA" id="ARBA00006249"/>
    </source>
</evidence>
<keyword evidence="4" id="KW-0732">Signal</keyword>
<evidence type="ECO:0000256" key="6">
    <source>
        <dbReference type="ARBA" id="ARBA00022837"/>
    </source>
</evidence>
<dbReference type="EMBL" id="JACDQQ010002125">
    <property type="protein sequence ID" value="MBA0087676.1"/>
    <property type="molecule type" value="Genomic_DNA"/>
</dbReference>
<evidence type="ECO:0000313" key="9">
    <source>
        <dbReference type="EMBL" id="MBA0087676.1"/>
    </source>
</evidence>
<evidence type="ECO:0000256" key="2">
    <source>
        <dbReference type="ARBA" id="ARBA00022487"/>
    </source>
</evidence>
<dbReference type="InterPro" id="IPR029058">
    <property type="entry name" value="AB_hydrolase_fold"/>
</dbReference>
<dbReference type="Pfam" id="PF07519">
    <property type="entry name" value="Tannase"/>
    <property type="match status" value="1"/>
</dbReference>
<dbReference type="GO" id="GO:0046872">
    <property type="term" value="F:metal ion binding"/>
    <property type="evidence" value="ECO:0007669"/>
    <property type="project" value="UniProtKB-KW"/>
</dbReference>